<dbReference type="SUPFAM" id="SSF56281">
    <property type="entry name" value="Metallo-hydrolase/oxidoreductase"/>
    <property type="match status" value="1"/>
</dbReference>
<dbReference type="Proteomes" id="UP000325105">
    <property type="component" value="Unassembled WGS sequence"/>
</dbReference>
<keyword evidence="2" id="KW-1185">Reference proteome</keyword>
<dbReference type="InterPro" id="IPR036866">
    <property type="entry name" value="RibonucZ/Hydroxyglut_hydro"/>
</dbReference>
<dbReference type="EMBL" id="VNHX01000032">
    <property type="protein sequence ID" value="TYP88209.1"/>
    <property type="molecule type" value="Genomic_DNA"/>
</dbReference>
<evidence type="ECO:0000313" key="2">
    <source>
        <dbReference type="Proteomes" id="UP000325105"/>
    </source>
</evidence>
<organism evidence="1 2">
    <name type="scientific">Sphingobacterium allocomposti</name>
    <dbReference type="NCBI Taxonomy" id="415956"/>
    <lineage>
        <taxon>Bacteria</taxon>
        <taxon>Pseudomonadati</taxon>
        <taxon>Bacteroidota</taxon>
        <taxon>Sphingobacteriia</taxon>
        <taxon>Sphingobacteriales</taxon>
        <taxon>Sphingobacteriaceae</taxon>
        <taxon>Sphingobacterium</taxon>
    </lineage>
</organism>
<proteinExistence type="predicted"/>
<accession>A0A5S5D0R7</accession>
<evidence type="ECO:0008006" key="3">
    <source>
        <dbReference type="Google" id="ProtNLM"/>
    </source>
</evidence>
<dbReference type="RefSeq" id="WP_148910281.1">
    <property type="nucleotide sequence ID" value="NZ_VNHX01000032.1"/>
</dbReference>
<sequence length="336" mass="38060">MKKIYIVWMALLVVMLAGHRGFAQTGEQDIRDAVQTMEQFRKTSPFRLDEERLMLLNKFQVYADKLEATTFKAYLSKPEEEARQMESTIPMIYCYREAFDKVLEEVKNTKVKKGTALVWLLYNMGFIVKTPSGCFGIDVEHRLAEQLAPYLDFLAITHNHGDHAHVKLMEAMTKAGKPVITNFYKACADYMSTTATSYRIGAFTIRTDISSHLRSPKFPNFVMSLRIDCGEDAGNFSLLSCGDSGFEADRFANVQGDVDMLILRWGAPRENDIIGTSPGLVNPSYAVLSHLIELRHEPSGQASITQTLKHLPGVNCKNTILPFWGEKFVWRNGKLR</sequence>
<name>A0A5S5D0R7_9SPHI</name>
<dbReference type="Gene3D" id="3.60.15.10">
    <property type="entry name" value="Ribonuclease Z/Hydroxyacylglutathione hydrolase-like"/>
    <property type="match status" value="1"/>
</dbReference>
<protein>
    <recommendedName>
        <fullName evidence="3">Beta-lactamase family protein</fullName>
    </recommendedName>
</protein>
<evidence type="ECO:0000313" key="1">
    <source>
        <dbReference type="EMBL" id="TYP88209.1"/>
    </source>
</evidence>
<dbReference type="OrthoDB" id="9805728at2"/>
<dbReference type="AlphaFoldDB" id="A0A5S5D0R7"/>
<gene>
    <name evidence="1" type="ORF">BC792_13225</name>
</gene>
<reference evidence="1 2" key="1">
    <citation type="submission" date="2019-07" db="EMBL/GenBank/DDBJ databases">
        <title>Genomic Encyclopedia of Archaeal and Bacterial Type Strains, Phase II (KMG-II): from individual species to whole genera.</title>
        <authorList>
            <person name="Goeker M."/>
        </authorList>
    </citation>
    <scope>NUCLEOTIDE SEQUENCE [LARGE SCALE GENOMIC DNA]</scope>
    <source>
        <strain evidence="1 2">DSM 18850</strain>
    </source>
</reference>
<comment type="caution">
    <text evidence="1">The sequence shown here is derived from an EMBL/GenBank/DDBJ whole genome shotgun (WGS) entry which is preliminary data.</text>
</comment>